<dbReference type="InterPro" id="IPR034649">
    <property type="entry name" value="Hip_N"/>
</dbReference>
<dbReference type="PANTHER" id="PTHR45883">
    <property type="entry name" value="HSC70-INTERACTING PROTEIN"/>
    <property type="match status" value="1"/>
</dbReference>
<evidence type="ECO:0000256" key="1">
    <source>
        <dbReference type="ARBA" id="ARBA00009015"/>
    </source>
</evidence>
<keyword evidence="2" id="KW-0677">Repeat</keyword>
<accession>A0A8C0ZRQ1</accession>
<evidence type="ECO:0000256" key="2">
    <source>
        <dbReference type="ARBA" id="ARBA00022737"/>
    </source>
</evidence>
<organism evidence="6">
    <name type="scientific">Castor canadensis</name>
    <name type="common">American beaver</name>
    <dbReference type="NCBI Taxonomy" id="51338"/>
    <lineage>
        <taxon>Eukaryota</taxon>
        <taxon>Metazoa</taxon>
        <taxon>Chordata</taxon>
        <taxon>Craniata</taxon>
        <taxon>Vertebrata</taxon>
        <taxon>Euteleostomi</taxon>
        <taxon>Mammalia</taxon>
        <taxon>Eutheria</taxon>
        <taxon>Euarchontoglires</taxon>
        <taxon>Glires</taxon>
        <taxon>Rodentia</taxon>
        <taxon>Castorimorpha</taxon>
        <taxon>Castoridae</taxon>
        <taxon>Castor</taxon>
    </lineage>
</organism>
<sequence length="164" mass="18430">MRMCKQDLSALLTEEMYFLRKWVESMGGKVSPASPKAKSEENGREEKTDSEKMEENIKTDELSSEESDLEMDSEGVTEPDTDTPQEVGDENVEITEEVMDQANEKKGAAIEVLNDGKLQKAIDLFTDAIKLILARPLSMPRKPVSSPNYRSQMLPFTTVIEPLK</sequence>
<comment type="similarity">
    <text evidence="1">Belongs to the FAM10 family.</text>
</comment>
<evidence type="ECO:0000259" key="5">
    <source>
        <dbReference type="Pfam" id="PF18253"/>
    </source>
</evidence>
<evidence type="ECO:0000256" key="4">
    <source>
        <dbReference type="SAM" id="MobiDB-lite"/>
    </source>
</evidence>
<feature type="domain" description="Hsp70-interacting protein N-terminal" evidence="5">
    <location>
        <begin position="2"/>
        <end position="30"/>
    </location>
</feature>
<proteinExistence type="inferred from homology"/>
<feature type="region of interest" description="Disordered" evidence="4">
    <location>
        <begin position="27"/>
        <end position="88"/>
    </location>
</feature>
<protein>
    <recommendedName>
        <fullName evidence="5">Hsp70-interacting protein N-terminal domain-containing protein</fullName>
    </recommendedName>
</protein>
<dbReference type="GO" id="GO:0030544">
    <property type="term" value="F:Hsp70 protein binding"/>
    <property type="evidence" value="ECO:0007669"/>
    <property type="project" value="TreeGrafter"/>
</dbReference>
<reference evidence="6" key="1">
    <citation type="submission" date="2023-09" db="UniProtKB">
        <authorList>
            <consortium name="Ensembl"/>
        </authorList>
    </citation>
    <scope>IDENTIFICATION</scope>
</reference>
<dbReference type="InterPro" id="IPR011990">
    <property type="entry name" value="TPR-like_helical_dom_sf"/>
</dbReference>
<evidence type="ECO:0000256" key="3">
    <source>
        <dbReference type="ARBA" id="ARBA00022803"/>
    </source>
</evidence>
<dbReference type="Ensembl" id="ENSCCNT00000017257.1">
    <property type="protein sequence ID" value="ENSCCNP00000013129.1"/>
    <property type="gene ID" value="ENSCCNG00000013662.1"/>
</dbReference>
<evidence type="ECO:0000313" key="6">
    <source>
        <dbReference type="Ensembl" id="ENSCCNP00000013129.1"/>
    </source>
</evidence>
<name>A0A8C0ZRQ1_CASCN</name>
<dbReference type="Gene3D" id="6.10.250.3420">
    <property type="match status" value="1"/>
</dbReference>
<keyword evidence="3" id="KW-0802">TPR repeat</keyword>
<feature type="compositionally biased region" description="Basic and acidic residues" evidence="4">
    <location>
        <begin position="37"/>
        <end position="61"/>
    </location>
</feature>
<dbReference type="Pfam" id="PF18253">
    <property type="entry name" value="HipN"/>
    <property type="match status" value="1"/>
</dbReference>
<dbReference type="GO" id="GO:0046983">
    <property type="term" value="F:protein dimerization activity"/>
    <property type="evidence" value="ECO:0007669"/>
    <property type="project" value="InterPro"/>
</dbReference>
<dbReference type="AlphaFoldDB" id="A0A8C0ZRQ1"/>
<dbReference type="Gene3D" id="1.25.40.10">
    <property type="entry name" value="Tetratricopeptide repeat domain"/>
    <property type="match status" value="1"/>
</dbReference>
<dbReference type="PANTHER" id="PTHR45883:SF2">
    <property type="entry name" value="HSC70-INTERACTING PROTEIN"/>
    <property type="match status" value="1"/>
</dbReference>
<feature type="compositionally biased region" description="Acidic residues" evidence="4">
    <location>
        <begin position="62"/>
        <end position="88"/>
    </location>
</feature>